<feature type="chain" id="PRO_5029606647" description="T9SS type A sorting domain-containing protein" evidence="1">
    <location>
        <begin position="23"/>
        <end position="180"/>
    </location>
</feature>
<keyword evidence="1" id="KW-0732">Signal</keyword>
<evidence type="ECO:0008006" key="4">
    <source>
        <dbReference type="Google" id="ProtNLM"/>
    </source>
</evidence>
<evidence type="ECO:0000256" key="1">
    <source>
        <dbReference type="SAM" id="SignalP"/>
    </source>
</evidence>
<dbReference type="RefSeq" id="WP_173076277.1">
    <property type="nucleotide sequence ID" value="NZ_CP041345.1"/>
</dbReference>
<reference evidence="2 3" key="1">
    <citation type="submission" date="2019-07" db="EMBL/GenBank/DDBJ databases">
        <title>Thalassofilum flectens gen. nov., sp. nov., a novel moderate thermophilic anaerobe from a shallow sea hot spring in Kunashir Island (Russia), representing a new family in the order Bacteroidales, and proposal of Thalassofilacea fam. nov.</title>
        <authorList>
            <person name="Kochetkova T.V."/>
            <person name="Podosokorskaya O.A."/>
            <person name="Novikov A."/>
            <person name="Elcheninov A.G."/>
            <person name="Toshchakov S.V."/>
            <person name="Kublanov I.V."/>
        </authorList>
    </citation>
    <scope>NUCLEOTIDE SEQUENCE [LARGE SCALE GENOMIC DNA]</scope>
    <source>
        <strain evidence="2 3">38-H</strain>
    </source>
</reference>
<accession>A0A7D4BLH9</accession>
<dbReference type="KEGG" id="ttz:FHG85_12140"/>
<protein>
    <recommendedName>
        <fullName evidence="4">T9SS type A sorting domain-containing protein</fullName>
    </recommendedName>
</protein>
<dbReference type="Proteomes" id="UP000500961">
    <property type="component" value="Chromosome"/>
</dbReference>
<sequence length="180" mass="20236">MIRSFKIILPLFFAICATNAMAQSSGVLIQSPENKKEFCANQTITLVAKIDIPQEELTQQKWIGDKATIVKEIGNILILRPKKSGEYSYTFIAKNKAGKQFADSIKIRINEVATPMLTKANSSLKVDIKNKNMLRSINYFYNGKEITEIDFRKAQQKGKYWVVCTSSNGCSTSSNVIIKK</sequence>
<evidence type="ECO:0000313" key="2">
    <source>
        <dbReference type="EMBL" id="QKG80979.1"/>
    </source>
</evidence>
<feature type="signal peptide" evidence="1">
    <location>
        <begin position="1"/>
        <end position="22"/>
    </location>
</feature>
<gene>
    <name evidence="2" type="ORF">FHG85_12140</name>
</gene>
<name>A0A7D4BLH9_9BACT</name>
<dbReference type="AlphaFoldDB" id="A0A7D4BLH9"/>
<organism evidence="2 3">
    <name type="scientific">Tenuifilum thalassicum</name>
    <dbReference type="NCBI Taxonomy" id="2590900"/>
    <lineage>
        <taxon>Bacteria</taxon>
        <taxon>Pseudomonadati</taxon>
        <taxon>Bacteroidota</taxon>
        <taxon>Bacteroidia</taxon>
        <taxon>Bacteroidales</taxon>
        <taxon>Tenuifilaceae</taxon>
        <taxon>Tenuifilum</taxon>
    </lineage>
</organism>
<evidence type="ECO:0000313" key="3">
    <source>
        <dbReference type="Proteomes" id="UP000500961"/>
    </source>
</evidence>
<proteinExistence type="predicted"/>
<dbReference type="EMBL" id="CP041345">
    <property type="protein sequence ID" value="QKG80979.1"/>
    <property type="molecule type" value="Genomic_DNA"/>
</dbReference>
<keyword evidence="3" id="KW-1185">Reference proteome</keyword>